<evidence type="ECO:0000256" key="1">
    <source>
        <dbReference type="SAM" id="Coils"/>
    </source>
</evidence>
<dbReference type="AlphaFoldDB" id="A0AAD7HMU9"/>
<dbReference type="Proteomes" id="UP001215598">
    <property type="component" value="Unassembled WGS sequence"/>
</dbReference>
<sequence length="601" mass="66009">MREGLQTRTTKNLLPLPNVAAARSLPQRAGREAQVADAKSRKAADLLELAELEQRKVLELAQMEIDEEEEEEEEEAMVNNVADLERMDTLSFARKGGMMDEELADLLDRLPPMSDDAPYYPMSNSMMRTAVKAGLGAIGQAVDDEGSSSPEQVVVKRPPPKQKKSKAGTRESIDAAKEELKQHQKSTANQRSKLEPLHLFPQGFSKDWRQKAKANAKAQSFKPAQVAGSSKQPIVEEDVFIGGLTDLDGMAQRPSGSRSKPFKAVSFAGVKLERNQKRANDEVLFVSSDDDDGRPSLSVYAAPQKKASRKPIKLEAPTNTQPLQAQSSVITLNTPTPSPDIPSDIAAAWDRTYHPGLLLLLGSYTASPWDITTKDIAKLFHTTYPHSSYDIFGKNNLVLKRSHDRLNNGRSWFPAQAHVVVEAFFTTFLAQDKFANLKPAAKKQKVIKYANEALLPEGHMMWSDPQLLPPDALGYEAATGFCESQFVIEILAPFLQKTAGAAADWRCLSSAVALAGAALEKEFMMYSTGEYVSDGQQFSRDNVGGLVDDYQNNIKNFSIRKWDHILKLCGSVPQAGPVSAPSMSTSRRALYVTSSPARGEA</sequence>
<feature type="region of interest" description="Disordered" evidence="2">
    <location>
        <begin position="141"/>
        <end position="171"/>
    </location>
</feature>
<evidence type="ECO:0000313" key="4">
    <source>
        <dbReference type="Proteomes" id="UP001215598"/>
    </source>
</evidence>
<protein>
    <submittedName>
        <fullName evidence="3">Uncharacterized protein</fullName>
    </submittedName>
</protein>
<accession>A0AAD7HMU9</accession>
<keyword evidence="1" id="KW-0175">Coiled coil</keyword>
<feature type="compositionally biased region" description="Basic residues" evidence="2">
    <location>
        <begin position="158"/>
        <end position="167"/>
    </location>
</feature>
<gene>
    <name evidence="3" type="ORF">B0H16DRAFT_1895637</name>
</gene>
<proteinExistence type="predicted"/>
<dbReference type="EMBL" id="JARKIB010000206">
    <property type="protein sequence ID" value="KAJ7724028.1"/>
    <property type="molecule type" value="Genomic_DNA"/>
</dbReference>
<keyword evidence="4" id="KW-1185">Reference proteome</keyword>
<organism evidence="3 4">
    <name type="scientific">Mycena metata</name>
    <dbReference type="NCBI Taxonomy" id="1033252"/>
    <lineage>
        <taxon>Eukaryota</taxon>
        <taxon>Fungi</taxon>
        <taxon>Dikarya</taxon>
        <taxon>Basidiomycota</taxon>
        <taxon>Agaricomycotina</taxon>
        <taxon>Agaricomycetes</taxon>
        <taxon>Agaricomycetidae</taxon>
        <taxon>Agaricales</taxon>
        <taxon>Marasmiineae</taxon>
        <taxon>Mycenaceae</taxon>
        <taxon>Mycena</taxon>
    </lineage>
</organism>
<evidence type="ECO:0000256" key="2">
    <source>
        <dbReference type="SAM" id="MobiDB-lite"/>
    </source>
</evidence>
<feature type="coiled-coil region" evidence="1">
    <location>
        <begin position="35"/>
        <end position="87"/>
    </location>
</feature>
<evidence type="ECO:0000313" key="3">
    <source>
        <dbReference type="EMBL" id="KAJ7724028.1"/>
    </source>
</evidence>
<reference evidence="3" key="1">
    <citation type="submission" date="2023-03" db="EMBL/GenBank/DDBJ databases">
        <title>Massive genome expansion in bonnet fungi (Mycena s.s.) driven by repeated elements and novel gene families across ecological guilds.</title>
        <authorList>
            <consortium name="Lawrence Berkeley National Laboratory"/>
            <person name="Harder C.B."/>
            <person name="Miyauchi S."/>
            <person name="Viragh M."/>
            <person name="Kuo A."/>
            <person name="Thoen E."/>
            <person name="Andreopoulos B."/>
            <person name="Lu D."/>
            <person name="Skrede I."/>
            <person name="Drula E."/>
            <person name="Henrissat B."/>
            <person name="Morin E."/>
            <person name="Kohler A."/>
            <person name="Barry K."/>
            <person name="LaButti K."/>
            <person name="Morin E."/>
            <person name="Salamov A."/>
            <person name="Lipzen A."/>
            <person name="Mereny Z."/>
            <person name="Hegedus B."/>
            <person name="Baldrian P."/>
            <person name="Stursova M."/>
            <person name="Weitz H."/>
            <person name="Taylor A."/>
            <person name="Grigoriev I.V."/>
            <person name="Nagy L.G."/>
            <person name="Martin F."/>
            <person name="Kauserud H."/>
        </authorList>
    </citation>
    <scope>NUCLEOTIDE SEQUENCE</scope>
    <source>
        <strain evidence="3">CBHHK182m</strain>
    </source>
</reference>
<comment type="caution">
    <text evidence="3">The sequence shown here is derived from an EMBL/GenBank/DDBJ whole genome shotgun (WGS) entry which is preliminary data.</text>
</comment>
<name>A0AAD7HMU9_9AGAR</name>